<keyword evidence="1 3" id="KW-0732">Signal</keyword>
<accession>A0A8B8HMS1</accession>
<feature type="chain" id="PRO_5046843132" evidence="3">
    <location>
        <begin position="18"/>
        <end position="106"/>
    </location>
</feature>
<dbReference type="AlphaFoldDB" id="A0A8B8HMS1"/>
<dbReference type="PROSITE" id="PS51155">
    <property type="entry name" value="CHIT_BIND_RR_2"/>
    <property type="match status" value="1"/>
</dbReference>
<evidence type="ECO:0000313" key="4">
    <source>
        <dbReference type="Proteomes" id="UP001652626"/>
    </source>
</evidence>
<organism evidence="4 5">
    <name type="scientific">Vanessa tameamea</name>
    <name type="common">Kamehameha butterfly</name>
    <dbReference type="NCBI Taxonomy" id="334116"/>
    <lineage>
        <taxon>Eukaryota</taxon>
        <taxon>Metazoa</taxon>
        <taxon>Ecdysozoa</taxon>
        <taxon>Arthropoda</taxon>
        <taxon>Hexapoda</taxon>
        <taxon>Insecta</taxon>
        <taxon>Pterygota</taxon>
        <taxon>Neoptera</taxon>
        <taxon>Endopterygota</taxon>
        <taxon>Lepidoptera</taxon>
        <taxon>Glossata</taxon>
        <taxon>Ditrysia</taxon>
        <taxon>Papilionoidea</taxon>
        <taxon>Nymphalidae</taxon>
        <taxon>Nymphalinae</taxon>
        <taxon>Vanessa</taxon>
    </lineage>
</organism>
<dbReference type="GeneID" id="113393466"/>
<evidence type="ECO:0000313" key="5">
    <source>
        <dbReference type="RefSeq" id="XP_026486139.2"/>
    </source>
</evidence>
<dbReference type="InterPro" id="IPR000618">
    <property type="entry name" value="Insect_cuticle"/>
</dbReference>
<keyword evidence="4" id="KW-1185">Reference proteome</keyword>
<evidence type="ECO:0000256" key="3">
    <source>
        <dbReference type="SAM" id="SignalP"/>
    </source>
</evidence>
<dbReference type="OrthoDB" id="7989647at2759"/>
<dbReference type="OMA" id="ETANMPN"/>
<proteinExistence type="predicted"/>
<protein>
    <submittedName>
        <fullName evidence="5">Endocuticle structural protein SgAbd-6-like</fullName>
    </submittedName>
</protein>
<gene>
    <name evidence="5" type="primary">LOC113393466</name>
</gene>
<feature type="signal peptide" evidence="3">
    <location>
        <begin position="1"/>
        <end position="17"/>
    </location>
</feature>
<evidence type="ECO:0000256" key="2">
    <source>
        <dbReference type="PROSITE-ProRule" id="PRU00497"/>
    </source>
</evidence>
<dbReference type="Proteomes" id="UP001652626">
    <property type="component" value="Chromosome 6"/>
</dbReference>
<reference evidence="5" key="1">
    <citation type="submission" date="2025-08" db="UniProtKB">
        <authorList>
            <consortium name="RefSeq"/>
        </authorList>
    </citation>
    <scope>IDENTIFICATION</scope>
    <source>
        <tissue evidence="5">Whole body</tissue>
    </source>
</reference>
<evidence type="ECO:0000256" key="1">
    <source>
        <dbReference type="ARBA" id="ARBA00022729"/>
    </source>
</evidence>
<keyword evidence="2" id="KW-0193">Cuticle</keyword>
<name>A0A8B8HMS1_VANTA</name>
<dbReference type="Pfam" id="PF00379">
    <property type="entry name" value="Chitin_bind_4"/>
    <property type="match status" value="1"/>
</dbReference>
<sequence length="106" mass="11757">MLLILVVVLFVVGTSVASPVVENQSRPQVLSYEMDTGNMPNSYNFHYNTSDGSSRTEEGNMINTGMGAPALDVLGAVRWFDEKGNQYEMTYKAGKRGYRTIIKKIS</sequence>
<dbReference type="RefSeq" id="XP_026486139.2">
    <property type="nucleotide sequence ID" value="XM_026630354.2"/>
</dbReference>
<dbReference type="GO" id="GO:0042302">
    <property type="term" value="F:structural constituent of cuticle"/>
    <property type="evidence" value="ECO:0007669"/>
    <property type="project" value="UniProtKB-UniRule"/>
</dbReference>